<proteinExistence type="predicted"/>
<reference evidence="1 2" key="1">
    <citation type="submission" date="2015-11" db="EMBL/GenBank/DDBJ databases">
        <title>Expanding the genomic diversity of Burkholderia species for the development of highly accurate diagnostics.</title>
        <authorList>
            <person name="Sahl J."/>
            <person name="Keim P."/>
            <person name="Wagner D."/>
        </authorList>
    </citation>
    <scope>NUCLEOTIDE SEQUENCE [LARGE SCALE GENOMIC DNA]</scope>
    <source>
        <strain evidence="1 2">TSV85</strain>
    </source>
</reference>
<protein>
    <submittedName>
        <fullName evidence="1">Uncharacterized protein</fullName>
    </submittedName>
</protein>
<evidence type="ECO:0000313" key="1">
    <source>
        <dbReference type="EMBL" id="KVE24217.1"/>
    </source>
</evidence>
<keyword evidence="2" id="KW-1185">Reference proteome</keyword>
<dbReference type="Proteomes" id="UP000062788">
    <property type="component" value="Unassembled WGS sequence"/>
</dbReference>
<dbReference type="EMBL" id="LOWA01000055">
    <property type="protein sequence ID" value="KVE24217.1"/>
    <property type="molecule type" value="Genomic_DNA"/>
</dbReference>
<dbReference type="AlphaFoldDB" id="A0A124P843"/>
<comment type="caution">
    <text evidence="1">The sequence shown here is derived from an EMBL/GenBank/DDBJ whole genome shotgun (WGS) entry which is preliminary data.</text>
</comment>
<name>A0A124P843_9BURK</name>
<accession>A0A124P843</accession>
<organism evidence="1 2">
    <name type="scientific">Burkholderia singularis</name>
    <dbReference type="NCBI Taxonomy" id="1503053"/>
    <lineage>
        <taxon>Bacteria</taxon>
        <taxon>Pseudomonadati</taxon>
        <taxon>Pseudomonadota</taxon>
        <taxon>Betaproteobacteria</taxon>
        <taxon>Burkholderiales</taxon>
        <taxon>Burkholderiaceae</taxon>
        <taxon>Burkholderia</taxon>
        <taxon>pseudomallei group</taxon>
    </lineage>
</organism>
<evidence type="ECO:0000313" key="2">
    <source>
        <dbReference type="Proteomes" id="UP000062788"/>
    </source>
</evidence>
<sequence>MQTPSIHAITAPFDVDPRRVRQLIGIAIPFNFLTNRNLFPDIASRLSVYSKRMLHSQHRLKLFFAAFSLSKKIRFNEENHDFENGNIFLYFNFP</sequence>
<gene>
    <name evidence="1" type="ORF">WS67_01245</name>
</gene>